<dbReference type="Proteomes" id="UP000382436">
    <property type="component" value="Unassembled WGS sequence"/>
</dbReference>
<dbReference type="AlphaFoldDB" id="A0A0Q2RV97"/>
<evidence type="ECO:0000256" key="9">
    <source>
        <dbReference type="ARBA" id="ARBA00023136"/>
    </source>
</evidence>
<keyword evidence="14" id="KW-0573">Peptidoglycan synthesis</keyword>
<evidence type="ECO:0000256" key="12">
    <source>
        <dbReference type="ARBA" id="ARBA00032932"/>
    </source>
</evidence>
<evidence type="ECO:0000313" key="19">
    <source>
        <dbReference type="EMBL" id="EAK5104013.1"/>
    </source>
</evidence>
<dbReference type="KEGG" id="ccof:VC76_01155"/>
<dbReference type="HAMAP" id="MF_01006">
    <property type="entry name" value="Undec_diphosphatase"/>
    <property type="match status" value="1"/>
</dbReference>
<evidence type="ECO:0000256" key="4">
    <source>
        <dbReference type="ARBA" id="ARBA00021581"/>
    </source>
</evidence>
<evidence type="ECO:0000256" key="3">
    <source>
        <dbReference type="ARBA" id="ARBA00012374"/>
    </source>
</evidence>
<reference evidence="20 22" key="3">
    <citation type="submission" date="2018-07" db="EMBL/GenBank/DDBJ databases">
        <authorList>
            <consortium name="NARMS: The National Antimicrobial Resistance Monitoring System"/>
        </authorList>
    </citation>
    <scope>NUCLEOTIDE SEQUENCE [LARGE SCALE GENOMIC DNA]</scope>
    <source>
        <strain evidence="21 26">CVM N17C171</strain>
        <strain evidence="20 22">CVM N17C548</strain>
        <strain evidence="16 27">FSIS1609200</strain>
        <strain evidence="19 25">FSIS1711007</strain>
    </source>
</reference>
<evidence type="ECO:0000313" key="15">
    <source>
        <dbReference type="EMBL" id="EAH8157576.1"/>
    </source>
</evidence>
<dbReference type="EC" id="3.6.1.27" evidence="3 14"/>
<dbReference type="STRING" id="195.ATE51_03908"/>
<evidence type="ECO:0000256" key="5">
    <source>
        <dbReference type="ARBA" id="ARBA00022475"/>
    </source>
</evidence>
<dbReference type="eggNOG" id="COG1968">
    <property type="taxonomic scope" value="Bacteria"/>
</dbReference>
<evidence type="ECO:0000313" key="18">
    <source>
        <dbReference type="EMBL" id="EAK1508917.1"/>
    </source>
</evidence>
<dbReference type="EMBL" id="AABUYW010000001">
    <property type="protein sequence ID" value="EAJ1076029.1"/>
    <property type="molecule type" value="Genomic_DNA"/>
</dbReference>
<feature type="transmembrane region" description="Helical" evidence="14">
    <location>
        <begin position="71"/>
        <end position="93"/>
    </location>
</feature>
<keyword evidence="9 14" id="KW-0472">Membrane</keyword>
<dbReference type="Pfam" id="PF02673">
    <property type="entry name" value="BacA"/>
    <property type="match status" value="1"/>
</dbReference>
<feature type="transmembrane region" description="Helical" evidence="14">
    <location>
        <begin position="7"/>
        <end position="29"/>
    </location>
</feature>
<dbReference type="EMBL" id="AACGUZ010000012">
    <property type="protein sequence ID" value="EAK5104013.1"/>
    <property type="molecule type" value="Genomic_DNA"/>
</dbReference>
<dbReference type="EMBL" id="AACSIE010000008">
    <property type="protein sequence ID" value="EAL9205027.1"/>
    <property type="molecule type" value="Genomic_DNA"/>
</dbReference>
<dbReference type="GO" id="GO:0009252">
    <property type="term" value="P:peptidoglycan biosynthetic process"/>
    <property type="evidence" value="ECO:0007669"/>
    <property type="project" value="UniProtKB-KW"/>
</dbReference>
<feature type="transmembrane region" description="Helical" evidence="14">
    <location>
        <begin position="41"/>
        <end position="62"/>
    </location>
</feature>
<evidence type="ECO:0000256" key="10">
    <source>
        <dbReference type="ARBA" id="ARBA00023251"/>
    </source>
</evidence>
<reference evidence="18 23" key="2">
    <citation type="submission" date="2018-05" db="EMBL/GenBank/DDBJ databases">
        <authorList>
            <consortium name="GenomeTrakr network: Whole genome sequencing for foodborne pathogen traceback"/>
        </authorList>
    </citation>
    <scope>NUCLEOTIDE SEQUENCE [LARGE SCALE GENOMIC DNA]</scope>
    <source>
        <strain evidence="18 23">NC_C6016</strain>
    </source>
</reference>
<proteinExistence type="inferred from homology"/>
<evidence type="ECO:0000256" key="1">
    <source>
        <dbReference type="ARBA" id="ARBA00004651"/>
    </source>
</evidence>
<keyword evidence="10 14" id="KW-0046">Antibiotic resistance</keyword>
<dbReference type="GO" id="GO:0046677">
    <property type="term" value="P:response to antibiotic"/>
    <property type="evidence" value="ECO:0007669"/>
    <property type="project" value="UniProtKB-UniRule"/>
</dbReference>
<evidence type="ECO:0000313" key="26">
    <source>
        <dbReference type="Proteomes" id="UP000411403"/>
    </source>
</evidence>
<dbReference type="EMBL" id="AACBVJ010000015">
    <property type="protein sequence ID" value="EAJ9198017.1"/>
    <property type="molecule type" value="Genomic_DNA"/>
</dbReference>
<dbReference type="NCBIfam" id="TIGR00753">
    <property type="entry name" value="undec_PP_bacA"/>
    <property type="match status" value="1"/>
</dbReference>
<evidence type="ECO:0000256" key="6">
    <source>
        <dbReference type="ARBA" id="ARBA00022692"/>
    </source>
</evidence>
<dbReference type="Proteomes" id="UP000411403">
    <property type="component" value="Unassembled WGS sequence"/>
</dbReference>
<evidence type="ECO:0000256" key="11">
    <source>
        <dbReference type="ARBA" id="ARBA00032707"/>
    </source>
</evidence>
<evidence type="ECO:0000313" key="25">
    <source>
        <dbReference type="Proteomes" id="UP000409545"/>
    </source>
</evidence>
<dbReference type="OrthoDB" id="9808289at2"/>
<reference evidence="17 24" key="1">
    <citation type="submission" date="2018-05" db="EMBL/GenBank/DDBJ databases">
        <authorList>
            <consortium name="PulseNet: The National Subtyping Network for Foodborne Disease Surveillance"/>
            <person name="Tarr C.L."/>
            <person name="Trees E."/>
            <person name="Katz L.S."/>
            <person name="Carleton-Romer H.A."/>
            <person name="Stroika S."/>
            <person name="Kucerova Z."/>
            <person name="Roache K.F."/>
            <person name="Sabol A.L."/>
            <person name="Besser J."/>
            <person name="Gerner-Smidt P."/>
        </authorList>
    </citation>
    <scope>NUCLEOTIDE SEQUENCE [LARGE SCALE GENOMIC DNA]</scope>
    <source>
        <strain evidence="17 24">PNUSAC001435</strain>
        <strain evidence="15 28">PNUSAC007828</strain>
    </source>
</reference>
<evidence type="ECO:0000313" key="24">
    <source>
        <dbReference type="Proteomes" id="UP000382436"/>
    </source>
</evidence>
<dbReference type="Proteomes" id="UP000576616">
    <property type="component" value="Unassembled WGS sequence"/>
</dbReference>
<feature type="transmembrane region" description="Helical" evidence="14">
    <location>
        <begin position="99"/>
        <end position="119"/>
    </location>
</feature>
<comment type="caution">
    <text evidence="17">The sequence shown here is derived from an EMBL/GenBank/DDBJ whole genome shotgun (WGS) entry which is preliminary data.</text>
</comment>
<keyword evidence="7 14" id="KW-0378">Hydrolase</keyword>
<keyword evidence="14" id="KW-0961">Cell wall biogenesis/degradation</keyword>
<dbReference type="NCBIfam" id="NF001389">
    <property type="entry name" value="PRK00281.1-2"/>
    <property type="match status" value="1"/>
</dbReference>
<evidence type="ECO:0000256" key="13">
    <source>
        <dbReference type="ARBA" id="ARBA00047594"/>
    </source>
</evidence>
<evidence type="ECO:0000313" key="27">
    <source>
        <dbReference type="Proteomes" id="UP000557830"/>
    </source>
</evidence>
<dbReference type="RefSeq" id="WP_002781863.1">
    <property type="nucleotide sequence ID" value="NZ_AANHVQ020000020.1"/>
</dbReference>
<feature type="transmembrane region" description="Helical" evidence="14">
    <location>
        <begin position="176"/>
        <end position="194"/>
    </location>
</feature>
<dbReference type="PANTHER" id="PTHR30622:SF3">
    <property type="entry name" value="UNDECAPRENYL-DIPHOSPHATASE"/>
    <property type="match status" value="1"/>
</dbReference>
<dbReference type="KEGG" id="ccoo:ATE51_03908"/>
<dbReference type="GeneID" id="66544786"/>
<comment type="function">
    <text evidence="14">Catalyzes the dephosphorylation of undecaprenyl diphosphate (UPP). Confers resistance to bacitracin.</text>
</comment>
<evidence type="ECO:0000313" key="16">
    <source>
        <dbReference type="EMBL" id="EAJ1076029.1"/>
    </source>
</evidence>
<dbReference type="Proteomes" id="UP000557830">
    <property type="component" value="Unassembled WGS sequence"/>
</dbReference>
<dbReference type="EMBL" id="AACDUL010000002">
    <property type="protein sequence ID" value="EAK1508917.1"/>
    <property type="molecule type" value="Genomic_DNA"/>
</dbReference>
<evidence type="ECO:0000256" key="2">
    <source>
        <dbReference type="ARBA" id="ARBA00010621"/>
    </source>
</evidence>
<keyword evidence="8 14" id="KW-1133">Transmembrane helix</keyword>
<comment type="catalytic activity">
    <reaction evidence="13 14">
        <text>di-trans,octa-cis-undecaprenyl diphosphate + H2O = di-trans,octa-cis-undecaprenyl phosphate + phosphate + H(+)</text>
        <dbReference type="Rhea" id="RHEA:28094"/>
        <dbReference type="ChEBI" id="CHEBI:15377"/>
        <dbReference type="ChEBI" id="CHEBI:15378"/>
        <dbReference type="ChEBI" id="CHEBI:43474"/>
        <dbReference type="ChEBI" id="CHEBI:58405"/>
        <dbReference type="ChEBI" id="CHEBI:60392"/>
        <dbReference type="EC" id="3.6.1.27"/>
    </reaction>
</comment>
<evidence type="ECO:0000256" key="7">
    <source>
        <dbReference type="ARBA" id="ARBA00022801"/>
    </source>
</evidence>
<evidence type="ECO:0000313" key="21">
    <source>
        <dbReference type="EMBL" id="EAL9205027.1"/>
    </source>
</evidence>
<keyword evidence="5 14" id="KW-1003">Cell membrane</keyword>
<protein>
    <recommendedName>
        <fullName evidence="4 14">Undecaprenyl-diphosphatase</fullName>
        <ecNumber evidence="3 14">3.6.1.27</ecNumber>
    </recommendedName>
    <alternativeName>
        <fullName evidence="12 14">Bacitracin resistance protein</fullName>
    </alternativeName>
    <alternativeName>
        <fullName evidence="11 14">Undecaprenyl pyrophosphate phosphatase</fullName>
    </alternativeName>
</protein>
<dbReference type="GO" id="GO:0071555">
    <property type="term" value="P:cell wall organization"/>
    <property type="evidence" value="ECO:0007669"/>
    <property type="project" value="UniProtKB-KW"/>
</dbReference>
<feature type="transmembrane region" description="Helical" evidence="14">
    <location>
        <begin position="206"/>
        <end position="228"/>
    </location>
</feature>
<feature type="transmembrane region" description="Helical" evidence="14">
    <location>
        <begin position="240"/>
        <end position="258"/>
    </location>
</feature>
<keyword evidence="14" id="KW-0133">Cell shape</keyword>
<sequence>MDNLHALILGIIEGLTEFLPISSTGHMILGTTILGIDINEFWKSFLIIIQLGSILAVLFVFWRKLFKGLDIWFKLAVGFFPTGLIGFVLYKYLKELFNGYVVVVMLILGGIVFIVIELAHKNKEYKTNSLEKVSFLQAFCIGIIQSLAMIPGTSRSGASIIGGLLLGLNRKTAAEFSFLLAIPTMIVATAYSIYKEPELLSNANALIPLSIGFVTAFVVAVFVIKFFLKFISKFDFIPFGIYRIVLGILFFYLYYSGILNSGSEFKL</sequence>
<dbReference type="InterPro" id="IPR003824">
    <property type="entry name" value="UppP"/>
</dbReference>
<dbReference type="Proteomes" id="UP000361993">
    <property type="component" value="Unassembled WGS sequence"/>
</dbReference>
<dbReference type="GO" id="GO:0005886">
    <property type="term" value="C:plasma membrane"/>
    <property type="evidence" value="ECO:0007669"/>
    <property type="project" value="UniProtKB-SubCell"/>
</dbReference>
<evidence type="ECO:0000313" key="17">
    <source>
        <dbReference type="EMBL" id="EAJ9198017.1"/>
    </source>
</evidence>
<dbReference type="EMBL" id="AACQHW010000009">
    <property type="protein sequence ID" value="EAL6851386.1"/>
    <property type="molecule type" value="Genomic_DNA"/>
</dbReference>
<dbReference type="PANTHER" id="PTHR30622">
    <property type="entry name" value="UNDECAPRENYL-DIPHOSPHATASE"/>
    <property type="match status" value="1"/>
</dbReference>
<evidence type="ECO:0000256" key="14">
    <source>
        <dbReference type="HAMAP-Rule" id="MF_01006"/>
    </source>
</evidence>
<keyword evidence="6 14" id="KW-0812">Transmembrane</keyword>
<dbReference type="EMBL" id="AABKAB010000012">
    <property type="protein sequence ID" value="EAH8157576.1"/>
    <property type="molecule type" value="Genomic_DNA"/>
</dbReference>
<dbReference type="GO" id="GO:0050380">
    <property type="term" value="F:undecaprenyl-diphosphatase activity"/>
    <property type="evidence" value="ECO:0007669"/>
    <property type="project" value="UniProtKB-UniRule"/>
</dbReference>
<comment type="subcellular location">
    <subcellularLocation>
        <location evidence="1 14">Cell membrane</location>
        <topology evidence="1 14">Multi-pass membrane protein</topology>
    </subcellularLocation>
</comment>
<organism evidence="17 24">
    <name type="scientific">Campylobacter coli</name>
    <dbReference type="NCBI Taxonomy" id="195"/>
    <lineage>
        <taxon>Bacteria</taxon>
        <taxon>Pseudomonadati</taxon>
        <taxon>Campylobacterota</taxon>
        <taxon>Epsilonproteobacteria</taxon>
        <taxon>Campylobacterales</taxon>
        <taxon>Campylobacteraceae</taxon>
        <taxon>Campylobacter</taxon>
    </lineage>
</organism>
<evidence type="ECO:0000313" key="20">
    <source>
        <dbReference type="EMBL" id="EAL6851386.1"/>
    </source>
</evidence>
<dbReference type="NCBIfam" id="NF001390">
    <property type="entry name" value="PRK00281.1-4"/>
    <property type="match status" value="1"/>
</dbReference>
<gene>
    <name evidence="14" type="primary">uppP</name>
    <name evidence="19" type="ORF">B9Q54_07015</name>
    <name evidence="16" type="ORF">BU953_00065</name>
    <name evidence="17" type="ORF">BZ274_07570</name>
    <name evidence="18" type="ORF">CJD00_01290</name>
    <name evidence="20" type="ORF">DSX26_07960</name>
    <name evidence="21" type="ORF">DYU70_07680</name>
    <name evidence="15" type="ORF">ES716_06535</name>
</gene>
<comment type="miscellaneous">
    <text evidence="14">Bacitracin is thought to be involved in the inhibition of peptidoglycan synthesis by sequestering undecaprenyl diphosphate, thereby reducing the pool of lipid carrier available.</text>
</comment>
<accession>A0A0Q2RV97</accession>
<dbReference type="Proteomes" id="UP000409545">
    <property type="component" value="Unassembled WGS sequence"/>
</dbReference>
<dbReference type="GO" id="GO:0008360">
    <property type="term" value="P:regulation of cell shape"/>
    <property type="evidence" value="ECO:0007669"/>
    <property type="project" value="UniProtKB-KW"/>
</dbReference>
<name>A0A0Q2RV97_CAMCO</name>
<comment type="similarity">
    <text evidence="2 14">Belongs to the UppP family.</text>
</comment>
<evidence type="ECO:0000313" key="23">
    <source>
        <dbReference type="Proteomes" id="UP000361993"/>
    </source>
</evidence>
<evidence type="ECO:0000313" key="28">
    <source>
        <dbReference type="Proteomes" id="UP000576616"/>
    </source>
</evidence>
<evidence type="ECO:0000313" key="22">
    <source>
        <dbReference type="Proteomes" id="UP000352088"/>
    </source>
</evidence>
<evidence type="ECO:0000256" key="8">
    <source>
        <dbReference type="ARBA" id="ARBA00022989"/>
    </source>
</evidence>
<dbReference type="Proteomes" id="UP000352088">
    <property type="component" value="Unassembled WGS sequence"/>
</dbReference>